<evidence type="ECO:0000313" key="1">
    <source>
        <dbReference type="EMBL" id="BDA77294.1"/>
    </source>
</evidence>
<evidence type="ECO:0000313" key="2">
    <source>
        <dbReference type="Proteomes" id="UP000245263"/>
    </source>
</evidence>
<dbReference type="Proteomes" id="UP000245263">
    <property type="component" value="Chromosome 1"/>
</dbReference>
<keyword evidence="2" id="KW-1185">Reference proteome</keyword>
<proteinExistence type="predicted"/>
<accession>A0ABM7UFF5</accession>
<dbReference type="EMBL" id="AP025028">
    <property type="protein sequence ID" value="BDA77294.1"/>
    <property type="molecule type" value="Genomic_DNA"/>
</dbReference>
<organism evidence="1 2">
    <name type="scientific">Leptospira kobayashii</name>
    <dbReference type="NCBI Taxonomy" id="1917830"/>
    <lineage>
        <taxon>Bacteria</taxon>
        <taxon>Pseudomonadati</taxon>
        <taxon>Spirochaetota</taxon>
        <taxon>Spirochaetia</taxon>
        <taxon>Leptospirales</taxon>
        <taxon>Leptospiraceae</taxon>
        <taxon>Leptospira</taxon>
    </lineage>
</organism>
<sequence>MDVIIVEMFKKKADSFQQLDSKIALSFGKPVLSLKFAVPNTRGAAKLRQNASNTVPIQRLFLAWDPSTTILEES</sequence>
<name>A0ABM7UFF5_9LEPT</name>
<reference evidence="1 2" key="1">
    <citation type="submission" date="2021-08" db="EMBL/GenBank/DDBJ databases">
        <title>Complete genome sequence of Leptospira kobayashii strain E30.</title>
        <authorList>
            <person name="Nakao R."/>
            <person name="Nakamura S."/>
            <person name="Masuzawa T."/>
            <person name="Koizumi N."/>
        </authorList>
    </citation>
    <scope>NUCLEOTIDE SEQUENCE [LARGE SCALE GENOMIC DNA]</scope>
    <source>
        <strain evidence="1 2">E30</strain>
    </source>
</reference>
<gene>
    <name evidence="1" type="ORF">LPTSP3_g02240</name>
</gene>
<protein>
    <submittedName>
        <fullName evidence="1">Uncharacterized protein</fullName>
    </submittedName>
</protein>